<dbReference type="EC" id="3.5.2.6" evidence="6"/>
<dbReference type="STRING" id="880526.GCA_000427365_01743"/>
<evidence type="ECO:0000256" key="2">
    <source>
        <dbReference type="ARBA" id="ARBA00001947"/>
    </source>
</evidence>
<sequence length="246" mass="26857">MKRFFLFPMLLLAAVPVTAQTRLQVSDDIVLTQISPHVWVHTSVADLDGFPGVSSNGAVVVSQGEALLLDTPANDDQTERLVRFLADSLHARVTMFVPNHWHADCMGGLGWLQSQGVVSYANRMTVEEARKHGKPVPNHGFTESQILRVGEVPVVCRYEGGGHTPDNTVAWIPSERVLFGGCLVKDTAAVSIGNTADADMDAWPGTIERVKRRYENAEVIVPGHGQWGGTELLDHTLELVRGSSDR</sequence>
<evidence type="ECO:0000256" key="12">
    <source>
        <dbReference type="ARBA" id="ARBA00023251"/>
    </source>
</evidence>
<comment type="subunit">
    <text evidence="5">Monomer.</text>
</comment>
<comment type="subcellular location">
    <subcellularLocation>
        <location evidence="3">Periplasm</location>
    </subcellularLocation>
</comment>
<keyword evidence="7" id="KW-0479">Metal-binding</keyword>
<dbReference type="GO" id="GO:0042597">
    <property type="term" value="C:periplasmic space"/>
    <property type="evidence" value="ECO:0007669"/>
    <property type="project" value="UniProtKB-SubCell"/>
</dbReference>
<evidence type="ECO:0000256" key="3">
    <source>
        <dbReference type="ARBA" id="ARBA00004418"/>
    </source>
</evidence>
<dbReference type="GO" id="GO:0008800">
    <property type="term" value="F:beta-lactamase activity"/>
    <property type="evidence" value="ECO:0007669"/>
    <property type="project" value="UniProtKB-EC"/>
</dbReference>
<dbReference type="EMBL" id="UGVL01000001">
    <property type="protein sequence ID" value="SUE34839.1"/>
    <property type="molecule type" value="Genomic_DNA"/>
</dbReference>
<evidence type="ECO:0000256" key="11">
    <source>
        <dbReference type="ARBA" id="ARBA00022833"/>
    </source>
</evidence>
<evidence type="ECO:0000313" key="15">
    <source>
        <dbReference type="EMBL" id="SUE34839.1"/>
    </source>
</evidence>
<organism evidence="15 16">
    <name type="scientific">Rikenella microfusus</name>
    <dbReference type="NCBI Taxonomy" id="28139"/>
    <lineage>
        <taxon>Bacteria</taxon>
        <taxon>Pseudomonadati</taxon>
        <taxon>Bacteroidota</taxon>
        <taxon>Bacteroidia</taxon>
        <taxon>Bacteroidales</taxon>
        <taxon>Rikenellaceae</taxon>
        <taxon>Rikenella</taxon>
    </lineage>
</organism>
<accession>A0A379MVP8</accession>
<dbReference type="Proteomes" id="UP000255233">
    <property type="component" value="Unassembled WGS sequence"/>
</dbReference>
<evidence type="ECO:0000259" key="14">
    <source>
        <dbReference type="SMART" id="SM00849"/>
    </source>
</evidence>
<dbReference type="SMART" id="SM00849">
    <property type="entry name" value="Lactamase_B"/>
    <property type="match status" value="1"/>
</dbReference>
<dbReference type="GO" id="GO:0008270">
    <property type="term" value="F:zinc ion binding"/>
    <property type="evidence" value="ECO:0007669"/>
    <property type="project" value="InterPro"/>
</dbReference>
<evidence type="ECO:0000256" key="8">
    <source>
        <dbReference type="ARBA" id="ARBA00022729"/>
    </source>
</evidence>
<comment type="similarity">
    <text evidence="4">Belongs to the metallo-beta-lactamase superfamily. Class-B beta-lactamase family.</text>
</comment>
<dbReference type="SUPFAM" id="SSF56281">
    <property type="entry name" value="Metallo-hydrolase/oxidoreductase"/>
    <property type="match status" value="1"/>
</dbReference>
<keyword evidence="10 15" id="KW-0378">Hydrolase</keyword>
<name>A0A379MVP8_9BACT</name>
<reference evidence="15 16" key="1">
    <citation type="submission" date="2018-06" db="EMBL/GenBank/DDBJ databases">
        <authorList>
            <consortium name="Pathogen Informatics"/>
            <person name="Doyle S."/>
        </authorList>
    </citation>
    <scope>NUCLEOTIDE SEQUENCE [LARGE SCALE GENOMIC DNA]</scope>
    <source>
        <strain evidence="15 16">NCTC11190</strain>
    </source>
</reference>
<keyword evidence="12" id="KW-0046">Antibiotic resistance</keyword>
<feature type="domain" description="Metallo-beta-lactamase" evidence="14">
    <location>
        <begin position="54"/>
        <end position="224"/>
    </location>
</feature>
<dbReference type="GO" id="GO:0017001">
    <property type="term" value="P:antibiotic catabolic process"/>
    <property type="evidence" value="ECO:0007669"/>
    <property type="project" value="InterPro"/>
</dbReference>
<keyword evidence="11" id="KW-0862">Zinc</keyword>
<keyword evidence="16" id="KW-1185">Reference proteome</keyword>
<protein>
    <recommendedName>
        <fullName evidence="6">beta-lactamase</fullName>
        <ecNumber evidence="6">3.5.2.6</ecNumber>
    </recommendedName>
</protein>
<evidence type="ECO:0000313" key="16">
    <source>
        <dbReference type="Proteomes" id="UP000255233"/>
    </source>
</evidence>
<gene>
    <name evidence="15" type="primary">ccrA</name>
    <name evidence="15" type="ORF">NCTC11190_02075</name>
</gene>
<evidence type="ECO:0000256" key="9">
    <source>
        <dbReference type="ARBA" id="ARBA00022764"/>
    </source>
</evidence>
<dbReference type="PANTHER" id="PTHR42951:SF4">
    <property type="entry name" value="ACYL-COENZYME A THIOESTERASE MBLAC2"/>
    <property type="match status" value="1"/>
</dbReference>
<proteinExistence type="inferred from homology"/>
<evidence type="ECO:0000256" key="6">
    <source>
        <dbReference type="ARBA" id="ARBA00012865"/>
    </source>
</evidence>
<dbReference type="GO" id="GO:0046677">
    <property type="term" value="P:response to antibiotic"/>
    <property type="evidence" value="ECO:0007669"/>
    <property type="project" value="UniProtKB-KW"/>
</dbReference>
<evidence type="ECO:0000256" key="4">
    <source>
        <dbReference type="ARBA" id="ARBA00005250"/>
    </source>
</evidence>
<dbReference type="InterPro" id="IPR001018">
    <property type="entry name" value="Beta-lactamase_class-B_CS"/>
</dbReference>
<evidence type="ECO:0000256" key="5">
    <source>
        <dbReference type="ARBA" id="ARBA00011245"/>
    </source>
</evidence>
<dbReference type="InterPro" id="IPR050855">
    <property type="entry name" value="NDM-1-like"/>
</dbReference>
<dbReference type="Gene3D" id="3.60.15.10">
    <property type="entry name" value="Ribonuclease Z/Hydroxyacylglutathione hydrolase-like"/>
    <property type="match status" value="1"/>
</dbReference>
<feature type="signal peptide" evidence="13">
    <location>
        <begin position="1"/>
        <end position="19"/>
    </location>
</feature>
<dbReference type="NCBIfam" id="NF033088">
    <property type="entry name" value="bla_subclass_B1"/>
    <property type="match status" value="1"/>
</dbReference>
<evidence type="ECO:0000256" key="10">
    <source>
        <dbReference type="ARBA" id="ARBA00022801"/>
    </source>
</evidence>
<dbReference type="Pfam" id="PF00753">
    <property type="entry name" value="Lactamase_B"/>
    <property type="match status" value="1"/>
</dbReference>
<dbReference type="RefSeq" id="WP_027291366.1">
    <property type="nucleotide sequence ID" value="NZ_UGVL01000001.1"/>
</dbReference>
<comment type="catalytic activity">
    <reaction evidence="1">
        <text>a beta-lactam + H2O = a substituted beta-amino acid</text>
        <dbReference type="Rhea" id="RHEA:20401"/>
        <dbReference type="ChEBI" id="CHEBI:15377"/>
        <dbReference type="ChEBI" id="CHEBI:35627"/>
        <dbReference type="ChEBI" id="CHEBI:140347"/>
        <dbReference type="EC" id="3.5.2.6"/>
    </reaction>
</comment>
<dbReference type="InterPro" id="IPR001279">
    <property type="entry name" value="Metallo-B-lactamas"/>
</dbReference>
<evidence type="ECO:0000256" key="13">
    <source>
        <dbReference type="SAM" id="SignalP"/>
    </source>
</evidence>
<keyword evidence="9" id="KW-0574">Periplasm</keyword>
<dbReference type="InterPro" id="IPR036866">
    <property type="entry name" value="RibonucZ/Hydroxyglut_hydro"/>
</dbReference>
<dbReference type="OrthoDB" id="9769598at2"/>
<dbReference type="AlphaFoldDB" id="A0A379MVP8"/>
<comment type="cofactor">
    <cofactor evidence="2">
        <name>Zn(2+)</name>
        <dbReference type="ChEBI" id="CHEBI:29105"/>
    </cofactor>
</comment>
<keyword evidence="8 13" id="KW-0732">Signal</keyword>
<feature type="chain" id="PRO_5016912780" description="beta-lactamase" evidence="13">
    <location>
        <begin position="20"/>
        <end position="246"/>
    </location>
</feature>
<dbReference type="InterPro" id="IPR058199">
    <property type="entry name" value="BlaB//VIM/IMP-1"/>
</dbReference>
<dbReference type="PROSITE" id="PS00744">
    <property type="entry name" value="BETA_LACTAMASE_B_2"/>
    <property type="match status" value="1"/>
</dbReference>
<dbReference type="PANTHER" id="PTHR42951">
    <property type="entry name" value="METALLO-BETA-LACTAMASE DOMAIN-CONTAINING"/>
    <property type="match status" value="1"/>
</dbReference>
<evidence type="ECO:0000256" key="1">
    <source>
        <dbReference type="ARBA" id="ARBA00001526"/>
    </source>
</evidence>
<evidence type="ECO:0000256" key="7">
    <source>
        <dbReference type="ARBA" id="ARBA00022723"/>
    </source>
</evidence>